<dbReference type="SMART" id="SM00020">
    <property type="entry name" value="Tryp_SPc"/>
    <property type="match status" value="1"/>
</dbReference>
<organism evidence="9 10">
    <name type="scientific">Bombyx mori</name>
    <name type="common">Silk moth</name>
    <dbReference type="NCBI Taxonomy" id="7091"/>
    <lineage>
        <taxon>Eukaryota</taxon>
        <taxon>Metazoa</taxon>
        <taxon>Ecdysozoa</taxon>
        <taxon>Arthropoda</taxon>
        <taxon>Hexapoda</taxon>
        <taxon>Insecta</taxon>
        <taxon>Pterygota</taxon>
        <taxon>Neoptera</taxon>
        <taxon>Endopterygota</taxon>
        <taxon>Lepidoptera</taxon>
        <taxon>Glossata</taxon>
        <taxon>Ditrysia</taxon>
        <taxon>Bombycoidea</taxon>
        <taxon>Bombycidae</taxon>
        <taxon>Bombycinae</taxon>
        <taxon>Bombyx</taxon>
    </lineage>
</organism>
<dbReference type="SUPFAM" id="SSF50494">
    <property type="entry name" value="Trypsin-like serine proteases"/>
    <property type="match status" value="1"/>
</dbReference>
<dbReference type="RefSeq" id="XP_004929056.2">
    <property type="nucleotide sequence ID" value="XM_004928999.5"/>
</dbReference>
<feature type="domain" description="Peptidase S1" evidence="8">
    <location>
        <begin position="29"/>
        <end position="270"/>
    </location>
</feature>
<reference evidence="9" key="2">
    <citation type="submission" date="2022-06" db="UniProtKB">
        <authorList>
            <consortium name="EnsemblMetazoa"/>
        </authorList>
    </citation>
    <scope>IDENTIFICATION</scope>
    <source>
        <strain evidence="9">p50T (Dazao)</strain>
    </source>
</reference>
<dbReference type="KEGG" id="bmor:101737824"/>
<dbReference type="GO" id="GO:0004252">
    <property type="term" value="F:serine-type endopeptidase activity"/>
    <property type="evidence" value="ECO:0007669"/>
    <property type="project" value="InterPro"/>
</dbReference>
<dbReference type="InterPro" id="IPR050430">
    <property type="entry name" value="Peptidase_S1"/>
</dbReference>
<dbReference type="InterPro" id="IPR001254">
    <property type="entry name" value="Trypsin_dom"/>
</dbReference>
<evidence type="ECO:0000313" key="9">
    <source>
        <dbReference type="EnsemblMetazoa" id="XP_004929056.2"/>
    </source>
</evidence>
<dbReference type="AlphaFoldDB" id="A0A8R1WP90"/>
<name>A0A8R1WP90_BOMMO</name>
<proteinExistence type="inferred from homology"/>
<protein>
    <recommendedName>
        <fullName evidence="8">Peptidase S1 domain-containing protein</fullName>
    </recommendedName>
</protein>
<keyword evidence="7" id="KW-0732">Signal</keyword>
<dbReference type="InterPro" id="IPR043504">
    <property type="entry name" value="Peptidase_S1_PA_chymotrypsin"/>
</dbReference>
<evidence type="ECO:0000256" key="3">
    <source>
        <dbReference type="ARBA" id="ARBA00022670"/>
    </source>
</evidence>
<dbReference type="Proteomes" id="UP000005204">
    <property type="component" value="Unassembled WGS sequence"/>
</dbReference>
<dbReference type="GO" id="GO:0006508">
    <property type="term" value="P:proteolysis"/>
    <property type="evidence" value="ECO:0007669"/>
    <property type="project" value="UniProtKB-KW"/>
</dbReference>
<dbReference type="PANTHER" id="PTHR24276:SF91">
    <property type="entry name" value="AT26814P-RELATED"/>
    <property type="match status" value="1"/>
</dbReference>
<evidence type="ECO:0000256" key="5">
    <source>
        <dbReference type="ARBA" id="ARBA00022825"/>
    </source>
</evidence>
<dbReference type="PROSITE" id="PS00135">
    <property type="entry name" value="TRYPSIN_SER"/>
    <property type="match status" value="1"/>
</dbReference>
<comment type="subcellular location">
    <subcellularLocation>
        <location evidence="1">Secreted</location>
        <location evidence="1">Extracellular space</location>
    </subcellularLocation>
</comment>
<evidence type="ECO:0000256" key="1">
    <source>
        <dbReference type="ARBA" id="ARBA00004239"/>
    </source>
</evidence>
<keyword evidence="6" id="KW-1015">Disulfide bond</keyword>
<reference evidence="10" key="1">
    <citation type="journal article" date="2008" name="Insect Biochem. Mol. Biol.">
        <title>The genome of a lepidopteran model insect, the silkworm Bombyx mori.</title>
        <authorList>
            <consortium name="International Silkworm Genome Consortium"/>
        </authorList>
    </citation>
    <scope>NUCLEOTIDE SEQUENCE [LARGE SCALE GENOMIC DNA]</scope>
    <source>
        <strain evidence="10">p50T</strain>
    </source>
</reference>
<dbReference type="PANTHER" id="PTHR24276">
    <property type="entry name" value="POLYSERASE-RELATED"/>
    <property type="match status" value="1"/>
</dbReference>
<evidence type="ECO:0000256" key="7">
    <source>
        <dbReference type="SAM" id="SignalP"/>
    </source>
</evidence>
<evidence type="ECO:0000256" key="2">
    <source>
        <dbReference type="ARBA" id="ARBA00007664"/>
    </source>
</evidence>
<dbReference type="InterPro" id="IPR009003">
    <property type="entry name" value="Peptidase_S1_PA"/>
</dbReference>
<keyword evidence="3" id="KW-0645">Protease</keyword>
<comment type="similarity">
    <text evidence="2">Belongs to the peptidase S1 family.</text>
</comment>
<evidence type="ECO:0000256" key="6">
    <source>
        <dbReference type="ARBA" id="ARBA00023157"/>
    </source>
</evidence>
<dbReference type="Pfam" id="PF00089">
    <property type="entry name" value="Trypsin"/>
    <property type="match status" value="1"/>
</dbReference>
<dbReference type="InterPro" id="IPR033116">
    <property type="entry name" value="TRYPSIN_SER"/>
</dbReference>
<sequence>MFFKCLNSVVAVFLTFEICQVNTQYQLRVIEGKPTSIDRYPIVAQLLLDTWGDRNFIQHCAGVILTSRHVVSTAHCFQYNESTGRNYSLPKYWRVRVGSSYRSRGGFIHGLKTIITHRGFDQLYYTNDIAMVVVTKTFIFSPKVRQGTIVKYGTEISPNSICTLIGWGVKEPDGAQPEQLQSTALFTIDQDVCRNRYATIRALISDSMLCAGRVEAGGPDGCYGDSGGPIIYKGLVVGLVSFGYSCGHRYYPGVYTKISHYTDWIVKTVLTNK</sequence>
<evidence type="ECO:0000313" key="10">
    <source>
        <dbReference type="Proteomes" id="UP000005204"/>
    </source>
</evidence>
<evidence type="ECO:0000259" key="8">
    <source>
        <dbReference type="PROSITE" id="PS50240"/>
    </source>
</evidence>
<keyword evidence="5" id="KW-0720">Serine protease</keyword>
<dbReference type="FunFam" id="2.40.10.10:FF:000036">
    <property type="entry name" value="Trypsin beta"/>
    <property type="match status" value="1"/>
</dbReference>
<keyword evidence="4" id="KW-0378">Hydrolase</keyword>
<dbReference type="EnsemblMetazoa" id="XM_004928999.4">
    <property type="protein sequence ID" value="XP_004929056.2"/>
    <property type="gene ID" value="LOC101737824"/>
</dbReference>
<dbReference type="GO" id="GO:0005576">
    <property type="term" value="C:extracellular region"/>
    <property type="evidence" value="ECO:0007669"/>
    <property type="project" value="UniProtKB-SubCell"/>
</dbReference>
<keyword evidence="10" id="KW-1185">Reference proteome</keyword>
<dbReference type="CDD" id="cd00190">
    <property type="entry name" value="Tryp_SPc"/>
    <property type="match status" value="1"/>
</dbReference>
<dbReference type="InterPro" id="IPR001314">
    <property type="entry name" value="Peptidase_S1A"/>
</dbReference>
<evidence type="ECO:0000256" key="4">
    <source>
        <dbReference type="ARBA" id="ARBA00022801"/>
    </source>
</evidence>
<feature type="chain" id="PRO_5035805664" description="Peptidase S1 domain-containing protein" evidence="7">
    <location>
        <begin position="24"/>
        <end position="273"/>
    </location>
</feature>
<feature type="signal peptide" evidence="7">
    <location>
        <begin position="1"/>
        <end position="23"/>
    </location>
</feature>
<dbReference type="PROSITE" id="PS50240">
    <property type="entry name" value="TRYPSIN_DOM"/>
    <property type="match status" value="1"/>
</dbReference>
<dbReference type="Gene3D" id="2.40.10.10">
    <property type="entry name" value="Trypsin-like serine proteases"/>
    <property type="match status" value="1"/>
</dbReference>
<dbReference type="GeneID" id="101737824"/>
<accession>A0A8R1WP90</accession>
<dbReference type="PRINTS" id="PR00722">
    <property type="entry name" value="CHYMOTRYPSIN"/>
</dbReference>